<comment type="caution">
    <text evidence="7">The sequence shown here is derived from an EMBL/GenBank/DDBJ whole genome shotgun (WGS) entry which is preliminary data.</text>
</comment>
<evidence type="ECO:0000256" key="3">
    <source>
        <dbReference type="ARBA" id="ARBA00023277"/>
    </source>
</evidence>
<keyword evidence="3" id="KW-0119">Carbohydrate metabolism</keyword>
<dbReference type="PANTHER" id="PTHR42715:SF10">
    <property type="entry name" value="BETA-GLUCOSIDASE"/>
    <property type="match status" value="1"/>
</dbReference>
<dbReference type="Gene3D" id="3.20.20.300">
    <property type="entry name" value="Glycoside hydrolase, family 3, N-terminal domain"/>
    <property type="match status" value="1"/>
</dbReference>
<accession>A0A7W7NYN1</accession>
<dbReference type="Pfam" id="PF00933">
    <property type="entry name" value="Glyco_hydro_3"/>
    <property type="match status" value="1"/>
</dbReference>
<evidence type="ECO:0000259" key="6">
    <source>
        <dbReference type="SMART" id="SM01217"/>
    </source>
</evidence>
<dbReference type="InterPro" id="IPR013783">
    <property type="entry name" value="Ig-like_fold"/>
</dbReference>
<reference evidence="7 8" key="1">
    <citation type="submission" date="2020-08" db="EMBL/GenBank/DDBJ databases">
        <title>Functional genomics of gut bacteria from endangered species of beetles.</title>
        <authorList>
            <person name="Carlos-Shanley C."/>
        </authorList>
    </citation>
    <scope>NUCLEOTIDE SEQUENCE [LARGE SCALE GENOMIC DNA]</scope>
    <source>
        <strain evidence="7 8">S00245</strain>
    </source>
</reference>
<organism evidence="7 8">
    <name type="scientific">Novosphingobium chloroacetimidivorans</name>
    <dbReference type="NCBI Taxonomy" id="1428314"/>
    <lineage>
        <taxon>Bacteria</taxon>
        <taxon>Pseudomonadati</taxon>
        <taxon>Pseudomonadota</taxon>
        <taxon>Alphaproteobacteria</taxon>
        <taxon>Sphingomonadales</taxon>
        <taxon>Sphingomonadaceae</taxon>
        <taxon>Novosphingobium</taxon>
    </lineage>
</organism>
<sequence>MIEATDLVGAMTTDEKVDLLTGQGMWRTHGVERLGLPALVMTDGTYGVRYSISQIDEKQEAGVDLDAFLATVNRKANDVEIAWGSMKPATCFPNGSSLACSWDVELARAMGEALGVECRAMGVDVLLGPGVNIRRTPLAGRAYEYFSEDPIVTGELAAAMINGLQGQGVGASIKHFACNNSEVERTSMDSIVDMRALREIYLRGFEIAIGKSDPWTVMSAYNRLNGEQAAESHWLLTTVLREDWGYRGLVMSDWHGIKDRPASLWAGNDLDMPQSRTRRDELLEAVNAGTVSLESLDTACIRIVELVRRSEAGRAVKPKPLDHDAHHRLARKLAGESIVLLKNEGAVLPLAAERLKSLAIIGPSAIEAVIQGSGCATTSPTRVDQPLAEIQAFAGDCEVRHFPGTGSPEALAAALAGAREADVAVVFVNTEVGWDGEGSDRSTLALAEGQDALISAVALVNPRTVVVVASPDAVEMPWVADVPAVLATFFSGQAMGGAVADILFGKVNPSGKLTTSFTRSMRQIPGYLTYPGENGRHVYSEGLFVGYRSHDTLQTELLFPFGHGIGYSGFAYSDLVLDRDTLRDGETVSLRFKLTNTGAVAGRETTQVYVLHGKPRVSRPAHELKAFIKTDVAPGETVDLTLALAADDLRYYDPARECWILDTDDIIVEIAASSRDIRLQAPLKTRSRVGRFREITWDTQPGIILATPIAHAAFRGFIAERMEISEDDAEHILQHCASSFLGMATTLDRRLRQRITREEVQPLLDRINADIRAWEQQPGD</sequence>
<name>A0A7W7NYN1_9SPHN</name>
<protein>
    <submittedName>
        <fullName evidence="7">Beta-glucosidase</fullName>
        <ecNumber evidence="7">3.2.1.21</ecNumber>
    </submittedName>
</protein>
<keyword evidence="4 5" id="KW-0326">Glycosidase</keyword>
<dbReference type="InterPro" id="IPR050288">
    <property type="entry name" value="Cellulose_deg_GH3"/>
</dbReference>
<dbReference type="EC" id="3.2.1.21" evidence="7"/>
<dbReference type="Pfam" id="PF01915">
    <property type="entry name" value="Glyco_hydro_3_C"/>
    <property type="match status" value="1"/>
</dbReference>
<dbReference type="SUPFAM" id="SSF51445">
    <property type="entry name" value="(Trans)glycosidases"/>
    <property type="match status" value="1"/>
</dbReference>
<comment type="similarity">
    <text evidence="1 5">Belongs to the glycosyl hydrolase 3 family.</text>
</comment>
<dbReference type="SUPFAM" id="SSF52279">
    <property type="entry name" value="Beta-D-glucan exohydrolase, C-terminal domain"/>
    <property type="match status" value="1"/>
</dbReference>
<dbReference type="EMBL" id="JACHLR010000027">
    <property type="protein sequence ID" value="MBB4860659.1"/>
    <property type="molecule type" value="Genomic_DNA"/>
</dbReference>
<dbReference type="InterPro" id="IPR017853">
    <property type="entry name" value="GH"/>
</dbReference>
<dbReference type="PROSITE" id="PS00775">
    <property type="entry name" value="GLYCOSYL_HYDROL_F3"/>
    <property type="match status" value="1"/>
</dbReference>
<dbReference type="RefSeq" id="WP_221420124.1">
    <property type="nucleotide sequence ID" value="NZ_JACHLR010000027.1"/>
</dbReference>
<dbReference type="AlphaFoldDB" id="A0A7W7NYN1"/>
<dbReference type="PANTHER" id="PTHR42715">
    <property type="entry name" value="BETA-GLUCOSIDASE"/>
    <property type="match status" value="1"/>
</dbReference>
<gene>
    <name evidence="7" type="ORF">HNO88_004003</name>
</gene>
<dbReference type="Gene3D" id="3.40.50.1700">
    <property type="entry name" value="Glycoside hydrolase family 3 C-terminal domain"/>
    <property type="match status" value="1"/>
</dbReference>
<dbReference type="SMART" id="SM01217">
    <property type="entry name" value="Fn3_like"/>
    <property type="match status" value="1"/>
</dbReference>
<evidence type="ECO:0000256" key="4">
    <source>
        <dbReference type="ARBA" id="ARBA00023295"/>
    </source>
</evidence>
<dbReference type="InterPro" id="IPR026891">
    <property type="entry name" value="Fn3-like"/>
</dbReference>
<dbReference type="GO" id="GO:0005975">
    <property type="term" value="P:carbohydrate metabolic process"/>
    <property type="evidence" value="ECO:0007669"/>
    <property type="project" value="InterPro"/>
</dbReference>
<evidence type="ECO:0000313" key="8">
    <source>
        <dbReference type="Proteomes" id="UP000555448"/>
    </source>
</evidence>
<dbReference type="Proteomes" id="UP000555448">
    <property type="component" value="Unassembled WGS sequence"/>
</dbReference>
<dbReference type="InterPro" id="IPR036881">
    <property type="entry name" value="Glyco_hydro_3_C_sf"/>
</dbReference>
<dbReference type="Pfam" id="PF14310">
    <property type="entry name" value="Fn3-like"/>
    <property type="match status" value="1"/>
</dbReference>
<keyword evidence="2 5" id="KW-0378">Hydrolase</keyword>
<feature type="domain" description="Fibronectin type III-like" evidence="6">
    <location>
        <begin position="604"/>
        <end position="674"/>
    </location>
</feature>
<evidence type="ECO:0000256" key="1">
    <source>
        <dbReference type="ARBA" id="ARBA00005336"/>
    </source>
</evidence>
<evidence type="ECO:0000313" key="7">
    <source>
        <dbReference type="EMBL" id="MBB4860659.1"/>
    </source>
</evidence>
<evidence type="ECO:0000256" key="2">
    <source>
        <dbReference type="ARBA" id="ARBA00022801"/>
    </source>
</evidence>
<dbReference type="Gene3D" id="2.60.40.10">
    <property type="entry name" value="Immunoglobulins"/>
    <property type="match status" value="1"/>
</dbReference>
<dbReference type="PRINTS" id="PR00133">
    <property type="entry name" value="GLHYDRLASE3"/>
</dbReference>
<dbReference type="InterPro" id="IPR036962">
    <property type="entry name" value="Glyco_hydro_3_N_sf"/>
</dbReference>
<proteinExistence type="inferred from homology"/>
<keyword evidence="8" id="KW-1185">Reference proteome</keyword>
<dbReference type="InterPro" id="IPR019800">
    <property type="entry name" value="Glyco_hydro_3_AS"/>
</dbReference>
<dbReference type="InterPro" id="IPR002772">
    <property type="entry name" value="Glyco_hydro_3_C"/>
</dbReference>
<dbReference type="GO" id="GO:0008422">
    <property type="term" value="F:beta-glucosidase activity"/>
    <property type="evidence" value="ECO:0007669"/>
    <property type="project" value="UniProtKB-EC"/>
</dbReference>
<evidence type="ECO:0000256" key="5">
    <source>
        <dbReference type="RuleBase" id="RU361161"/>
    </source>
</evidence>
<dbReference type="InterPro" id="IPR001764">
    <property type="entry name" value="Glyco_hydro_3_N"/>
</dbReference>